<proteinExistence type="predicted"/>
<comment type="caution">
    <text evidence="2">The sequence shown here is derived from an EMBL/GenBank/DDBJ whole genome shotgun (WGS) entry which is preliminary data.</text>
</comment>
<sequence>MAEAQASFTALELRAVMKFLILQGKSAKDIHPEMSQTLREKCPSYSTVTTWISRFKTGHFTIEDEPRSARPPTSTDPATCDVHELIIEDRRISAIKIAQILDISRERVGFGITTILDMASFQRSGCRNV</sequence>
<organism evidence="2 3">
    <name type="scientific">Pyxicephalus adspersus</name>
    <name type="common">African bullfrog</name>
    <dbReference type="NCBI Taxonomy" id="30357"/>
    <lineage>
        <taxon>Eukaryota</taxon>
        <taxon>Metazoa</taxon>
        <taxon>Chordata</taxon>
        <taxon>Craniata</taxon>
        <taxon>Vertebrata</taxon>
        <taxon>Euteleostomi</taxon>
        <taxon>Amphibia</taxon>
        <taxon>Batrachia</taxon>
        <taxon>Anura</taxon>
        <taxon>Neobatrachia</taxon>
        <taxon>Ranoidea</taxon>
        <taxon>Pyxicephalidae</taxon>
        <taxon>Pyxicephalinae</taxon>
        <taxon>Pyxicephalus</taxon>
    </lineage>
</organism>
<accession>A0AAV3ASD7</accession>
<dbReference type="PANTHER" id="PTHR46060">
    <property type="entry name" value="MARINER MOS1 TRANSPOSASE-LIKE PROTEIN"/>
    <property type="match status" value="1"/>
</dbReference>
<dbReference type="InterPro" id="IPR052709">
    <property type="entry name" value="Transposase-MT_Hybrid"/>
</dbReference>
<evidence type="ECO:0000259" key="1">
    <source>
        <dbReference type="Pfam" id="PF17906"/>
    </source>
</evidence>
<dbReference type="Gene3D" id="1.10.10.1450">
    <property type="match status" value="1"/>
</dbReference>
<keyword evidence="3" id="KW-1185">Reference proteome</keyword>
<dbReference type="EMBL" id="DYDO01000004">
    <property type="protein sequence ID" value="DBA27381.1"/>
    <property type="molecule type" value="Genomic_DNA"/>
</dbReference>
<dbReference type="Pfam" id="PF17906">
    <property type="entry name" value="HTH_48"/>
    <property type="match status" value="1"/>
</dbReference>
<gene>
    <name evidence="2" type="ORF">GDO54_011539</name>
</gene>
<feature type="domain" description="Mos1 transposase HTH" evidence="1">
    <location>
        <begin position="13"/>
        <end position="58"/>
    </location>
</feature>
<reference evidence="2" key="1">
    <citation type="thesis" date="2020" institute="ProQuest LLC" country="789 East Eisenhower Parkway, Ann Arbor, MI, USA">
        <title>Comparative Genomics and Chromosome Evolution.</title>
        <authorList>
            <person name="Mudd A.B."/>
        </authorList>
    </citation>
    <scope>NUCLEOTIDE SEQUENCE</scope>
    <source>
        <strain evidence="2">1538</strain>
        <tissue evidence="2">Blood</tissue>
    </source>
</reference>
<dbReference type="Proteomes" id="UP001181693">
    <property type="component" value="Unassembled WGS sequence"/>
</dbReference>
<dbReference type="AlphaFoldDB" id="A0AAV3ASD7"/>
<protein>
    <recommendedName>
        <fullName evidence="1">Mos1 transposase HTH domain-containing protein</fullName>
    </recommendedName>
</protein>
<evidence type="ECO:0000313" key="2">
    <source>
        <dbReference type="EMBL" id="DBA27381.1"/>
    </source>
</evidence>
<evidence type="ECO:0000313" key="3">
    <source>
        <dbReference type="Proteomes" id="UP001181693"/>
    </source>
</evidence>
<dbReference type="PANTHER" id="PTHR46060:SF1">
    <property type="entry name" value="MARINER MOS1 TRANSPOSASE-LIKE PROTEIN"/>
    <property type="match status" value="1"/>
</dbReference>
<name>A0AAV3ASD7_PYXAD</name>
<dbReference type="InterPro" id="IPR041426">
    <property type="entry name" value="Mos1_HTH"/>
</dbReference>